<reference evidence="2 3" key="1">
    <citation type="journal article" date="2016" name="Mol. Biol. Evol.">
        <title>Comparative Genomics of Early-Diverging Mushroom-Forming Fungi Provides Insights into the Origins of Lignocellulose Decay Capabilities.</title>
        <authorList>
            <person name="Nagy L.G."/>
            <person name="Riley R."/>
            <person name="Tritt A."/>
            <person name="Adam C."/>
            <person name="Daum C."/>
            <person name="Floudas D."/>
            <person name="Sun H."/>
            <person name="Yadav J.S."/>
            <person name="Pangilinan J."/>
            <person name="Larsson K.H."/>
            <person name="Matsuura K."/>
            <person name="Barry K."/>
            <person name="Labutti K."/>
            <person name="Kuo R."/>
            <person name="Ohm R.A."/>
            <person name="Bhattacharya S.S."/>
            <person name="Shirouzu T."/>
            <person name="Yoshinaga Y."/>
            <person name="Martin F.M."/>
            <person name="Grigoriev I.V."/>
            <person name="Hibbett D.S."/>
        </authorList>
    </citation>
    <scope>NUCLEOTIDE SEQUENCE [LARGE SCALE GENOMIC DNA]</scope>
    <source>
        <strain evidence="2 3">CBS 109695</strain>
    </source>
</reference>
<sequence length="339" mass="37655">MSNAAFTSPLGPNPWLDWPCPISLEKPKLQITLTNFHCHYLPRELHPYRLDTEPGAEATIYFHEMRGFGPPPGDVGYPGDVYIDMSPGAHGLWAIRTPNGGEWTHWTPNEIIQHPHITYYYLWCSTRGEVSWYPRIVHHALSQDENHGSRDAGALIAEMLRANARRPIRRDGESAEPAPRKRLNLGKTSDTGGGNVPLSLTNGCQLLSDANEKLSQEISAHPGTRMESSGKKPSKCSDGSESINSDPMATSRLTSKVVIPSASVGCTRLDKIVASFDDILHDLLKAEQSKKTAEIAHNAQMISMLQNKEEMRAELAMITEQRAILDLKIERMKRAIAEC</sequence>
<feature type="compositionally biased region" description="Polar residues" evidence="1">
    <location>
        <begin position="237"/>
        <end position="249"/>
    </location>
</feature>
<dbReference type="OrthoDB" id="3067611at2759"/>
<feature type="region of interest" description="Disordered" evidence="1">
    <location>
        <begin position="166"/>
        <end position="195"/>
    </location>
</feature>
<feature type="region of interest" description="Disordered" evidence="1">
    <location>
        <begin position="220"/>
        <end position="249"/>
    </location>
</feature>
<proteinExistence type="predicted"/>
<keyword evidence="3" id="KW-1185">Reference proteome</keyword>
<dbReference type="EMBL" id="KV417611">
    <property type="protein sequence ID" value="KZP14854.1"/>
    <property type="molecule type" value="Genomic_DNA"/>
</dbReference>
<accession>A0A166DLY2</accession>
<protein>
    <submittedName>
        <fullName evidence="2">Uncharacterized protein</fullName>
    </submittedName>
</protein>
<dbReference type="AlphaFoldDB" id="A0A166DLY2"/>
<evidence type="ECO:0000313" key="3">
    <source>
        <dbReference type="Proteomes" id="UP000076532"/>
    </source>
</evidence>
<gene>
    <name evidence="2" type="ORF">FIBSPDRAFT_867835</name>
</gene>
<dbReference type="Proteomes" id="UP000076532">
    <property type="component" value="Unassembled WGS sequence"/>
</dbReference>
<name>A0A166DLY2_9AGAM</name>
<evidence type="ECO:0000313" key="2">
    <source>
        <dbReference type="EMBL" id="KZP14854.1"/>
    </source>
</evidence>
<organism evidence="2 3">
    <name type="scientific">Athelia psychrophila</name>
    <dbReference type="NCBI Taxonomy" id="1759441"/>
    <lineage>
        <taxon>Eukaryota</taxon>
        <taxon>Fungi</taxon>
        <taxon>Dikarya</taxon>
        <taxon>Basidiomycota</taxon>
        <taxon>Agaricomycotina</taxon>
        <taxon>Agaricomycetes</taxon>
        <taxon>Agaricomycetidae</taxon>
        <taxon>Atheliales</taxon>
        <taxon>Atheliaceae</taxon>
        <taxon>Athelia</taxon>
    </lineage>
</organism>
<evidence type="ECO:0000256" key="1">
    <source>
        <dbReference type="SAM" id="MobiDB-lite"/>
    </source>
</evidence>
<dbReference type="STRING" id="436010.A0A166DLY2"/>